<accession>A0ABT2QE88</accession>
<sequence>MNPSAGDVVVLVTMLGWVLIAATGGSIAASTAEQAAFDDGNVDVDVDVDDPNPAFAVQADPDETNTSDRHLNPDEYRESGNLGELETQLTSWLVEQLREGAAELAEGEHETAHERVDEQYEERLEQYVEIASETAGEHHGSVFEAAGTEQARLTTAVSEYETAKADYDASLESGDQRHAHDLARELDTLAGEIENASLRLHEQYDDLEAGTEVDLSAADTAIEAVVDDVRTDQREIRDVQFVETELTIASEAGSDQISFRDPLETSGTLRTVDGEPIANETIRFEIGPQNETVHTETAADGSFDLTYRPTAVPLSTTELVVRYVPEPGSPHLETETSVDVTVSAVEPTVTIRERPDEVSLGDEMTVSGTLAVGDVPVDGVSLVVTLDDQRLETVDVSNGSFEESMLVPVSVENGEQDLAVFLSFDDQNRALSETAAVEPTTVLETESELLMRATRTDNETVLVEGWLGPAVGESEGVADQPVEIRLENATAETVWTGEDGTFESSVAIPHSADGGDRRVRASYAGTDANLAPARAETTAPATDTAGVTPGSVIQSIPFWAWIGAGLLVTVAIVLGGRRYRQSDADADSPFSGRDGEGVTTGGEPEQPSLESPPSSSSSAPSASASASASTAPSPAHIRARLEEATDHLSDGAPDATVECCYEAVRWDLETRIDHESEGSQTHWEFYRRYRDHPVSDLEELDTLRTITDAYERAVFDRRGNTTSDAERVLEHARHVCSVEIEDSDRDQLAAE</sequence>
<feature type="region of interest" description="Disordered" evidence="1">
    <location>
        <begin position="581"/>
        <end position="634"/>
    </location>
</feature>
<keyword evidence="2" id="KW-1133">Transmembrane helix</keyword>
<evidence type="ECO:0000256" key="1">
    <source>
        <dbReference type="SAM" id="MobiDB-lite"/>
    </source>
</evidence>
<evidence type="ECO:0000259" key="3">
    <source>
        <dbReference type="Pfam" id="PF13559"/>
    </source>
</evidence>
<proteinExistence type="predicted"/>
<evidence type="ECO:0000256" key="2">
    <source>
        <dbReference type="SAM" id="Phobius"/>
    </source>
</evidence>
<dbReference type="EMBL" id="JAOPKB010000005">
    <property type="protein sequence ID" value="MCU4973219.1"/>
    <property type="molecule type" value="Genomic_DNA"/>
</dbReference>
<protein>
    <recommendedName>
        <fullName evidence="3">Protein-glutamine gamma-glutamyltransferase-like C-terminal domain-containing protein</fullName>
    </recommendedName>
</protein>
<feature type="transmembrane region" description="Helical" evidence="2">
    <location>
        <begin position="558"/>
        <end position="576"/>
    </location>
</feature>
<gene>
    <name evidence="4" type="ORF">OB955_10740</name>
</gene>
<evidence type="ECO:0000313" key="4">
    <source>
        <dbReference type="EMBL" id="MCU4973219.1"/>
    </source>
</evidence>
<feature type="compositionally biased region" description="Basic and acidic residues" evidence="1">
    <location>
        <begin position="66"/>
        <end position="78"/>
    </location>
</feature>
<name>A0ABT2QE88_9EURY</name>
<dbReference type="InterPro" id="IPR025403">
    <property type="entry name" value="TgpA-like_C"/>
</dbReference>
<keyword evidence="2" id="KW-0812">Transmembrane</keyword>
<keyword evidence="2" id="KW-0472">Membrane</keyword>
<comment type="caution">
    <text evidence="4">The sequence shown here is derived from an EMBL/GenBank/DDBJ whole genome shotgun (WGS) entry which is preliminary data.</text>
</comment>
<dbReference type="RefSeq" id="WP_338007834.1">
    <property type="nucleotide sequence ID" value="NZ_JAOPKB010000005.1"/>
</dbReference>
<dbReference type="Proteomes" id="UP001320972">
    <property type="component" value="Unassembled WGS sequence"/>
</dbReference>
<dbReference type="Pfam" id="PF13559">
    <property type="entry name" value="DUF4129"/>
    <property type="match status" value="1"/>
</dbReference>
<feature type="region of interest" description="Disordered" evidence="1">
    <location>
        <begin position="42"/>
        <end position="79"/>
    </location>
</feature>
<organism evidence="4 5">
    <name type="scientific">Natronoglomus mannanivorans</name>
    <dbReference type="NCBI Taxonomy" id="2979990"/>
    <lineage>
        <taxon>Archaea</taxon>
        <taxon>Methanobacteriati</taxon>
        <taxon>Methanobacteriota</taxon>
        <taxon>Stenosarchaea group</taxon>
        <taxon>Halobacteria</taxon>
        <taxon>Halobacteriales</taxon>
        <taxon>Natrialbaceae</taxon>
        <taxon>Natronoglomus</taxon>
    </lineage>
</organism>
<evidence type="ECO:0000313" key="5">
    <source>
        <dbReference type="Proteomes" id="UP001320972"/>
    </source>
</evidence>
<reference evidence="4 5" key="1">
    <citation type="submission" date="2022-09" db="EMBL/GenBank/DDBJ databases">
        <title>Enrichment on poylsaccharides allowed isolation of novel metabolic and taxonomic groups of Haloarchaea.</title>
        <authorList>
            <person name="Sorokin D.Y."/>
            <person name="Elcheninov A.G."/>
            <person name="Khizhniak T.V."/>
            <person name="Kolganova T.V."/>
            <person name="Kublanov I.V."/>
        </authorList>
    </citation>
    <scope>NUCLEOTIDE SEQUENCE [LARGE SCALE GENOMIC DNA]</scope>
    <source>
        <strain evidence="4 5">AArc-m2/3/4</strain>
    </source>
</reference>
<feature type="compositionally biased region" description="Low complexity" evidence="1">
    <location>
        <begin position="611"/>
        <end position="634"/>
    </location>
</feature>
<keyword evidence="5" id="KW-1185">Reference proteome</keyword>
<feature type="domain" description="Protein-glutamine gamma-glutamyltransferase-like C-terminal" evidence="3">
    <location>
        <begin position="660"/>
        <end position="733"/>
    </location>
</feature>